<protein>
    <submittedName>
        <fullName evidence="1">Uncharacterized protein</fullName>
    </submittedName>
</protein>
<dbReference type="Proteomes" id="UP000002282">
    <property type="component" value="Chromosome 3L"/>
</dbReference>
<reference evidence="1 2" key="2">
    <citation type="journal article" date="2007" name="PLoS Biol.">
        <title>Principles of genome evolution in the Drosophila melanogaster species group.</title>
        <authorList>
            <person name="Ranz J.M."/>
            <person name="Maurin D."/>
            <person name="Chan Y.S."/>
            <person name="von Grotthuss M."/>
            <person name="Hillier L.W."/>
            <person name="Roote J."/>
            <person name="Ashburner M."/>
            <person name="Bergman C.M."/>
        </authorList>
    </citation>
    <scope>NUCLEOTIDE SEQUENCE [LARGE SCALE GENOMIC DNA]</scope>
    <source>
        <strain evidence="2">Tai18E2 / Tucson 14021-0261.01</strain>
    </source>
</reference>
<evidence type="ECO:0000313" key="1">
    <source>
        <dbReference type="EMBL" id="EDW94204.2"/>
    </source>
</evidence>
<name>B4PFQ5_DROYA</name>
<proteinExistence type="predicted"/>
<dbReference type="EMBL" id="CM000159">
    <property type="protein sequence ID" value="EDW94204.2"/>
    <property type="molecule type" value="Genomic_DNA"/>
</dbReference>
<accession>B4PFQ5</accession>
<sequence length="89" mass="9421">METTLIAAVKDHPCLYDRSVHVRWGGVPNLAQKVQEKVVAAAPPIQQGGGQSGLEVAVEGESAVFGGVSAPQKQKETDISNSNTVKYFV</sequence>
<gene>
    <name evidence="1" type="primary">Dyak\GE21854</name>
    <name evidence="1" type="synonym">dyak_GLEANR_5581</name>
    <name evidence="1" type="synonym">GE21854</name>
    <name evidence="1" type="ORF">Dyak_GE21854</name>
</gene>
<reference evidence="1 2" key="1">
    <citation type="journal article" date="2007" name="Nature">
        <title>Evolution of genes and genomes on the Drosophila phylogeny.</title>
        <authorList>
            <consortium name="Drosophila 12 Genomes Consortium"/>
            <person name="Clark A.G."/>
            <person name="Eisen M.B."/>
            <person name="Smith D.R."/>
            <person name="Bergman C.M."/>
            <person name="Oliver B."/>
            <person name="Markow T.A."/>
            <person name="Kaufman T.C."/>
            <person name="Kellis M."/>
            <person name="Gelbart W."/>
            <person name="Iyer V.N."/>
            <person name="Pollard D.A."/>
            <person name="Sackton T.B."/>
            <person name="Larracuente A.M."/>
            <person name="Singh N.D."/>
            <person name="Abad J.P."/>
            <person name="Abt D.N."/>
            <person name="Adryan B."/>
            <person name="Aguade M."/>
            <person name="Akashi H."/>
            <person name="Anderson W.W."/>
            <person name="Aquadro C.F."/>
            <person name="Ardell D.H."/>
            <person name="Arguello R."/>
            <person name="Artieri C.G."/>
            <person name="Barbash D.A."/>
            <person name="Barker D."/>
            <person name="Barsanti P."/>
            <person name="Batterham P."/>
            <person name="Batzoglou S."/>
            <person name="Begun D."/>
            <person name="Bhutkar A."/>
            <person name="Blanco E."/>
            <person name="Bosak S.A."/>
            <person name="Bradley R.K."/>
            <person name="Brand A.D."/>
            <person name="Brent M.R."/>
            <person name="Brooks A.N."/>
            <person name="Brown R.H."/>
            <person name="Butlin R.K."/>
            <person name="Caggese C."/>
            <person name="Calvi B.R."/>
            <person name="Bernardo de Carvalho A."/>
            <person name="Caspi A."/>
            <person name="Castrezana S."/>
            <person name="Celniker S.E."/>
            <person name="Chang J.L."/>
            <person name="Chapple C."/>
            <person name="Chatterji S."/>
            <person name="Chinwalla A."/>
            <person name="Civetta A."/>
            <person name="Clifton S.W."/>
            <person name="Comeron J.M."/>
            <person name="Costello J.C."/>
            <person name="Coyne J.A."/>
            <person name="Daub J."/>
            <person name="David R.G."/>
            <person name="Delcher A.L."/>
            <person name="Delehaunty K."/>
            <person name="Do C.B."/>
            <person name="Ebling H."/>
            <person name="Edwards K."/>
            <person name="Eickbush T."/>
            <person name="Evans J.D."/>
            <person name="Filipski A."/>
            <person name="Findeiss S."/>
            <person name="Freyhult E."/>
            <person name="Fulton L."/>
            <person name="Fulton R."/>
            <person name="Garcia A.C."/>
            <person name="Gardiner A."/>
            <person name="Garfield D.A."/>
            <person name="Garvin B.E."/>
            <person name="Gibson G."/>
            <person name="Gilbert D."/>
            <person name="Gnerre S."/>
            <person name="Godfrey J."/>
            <person name="Good R."/>
            <person name="Gotea V."/>
            <person name="Gravely B."/>
            <person name="Greenberg A.J."/>
            <person name="Griffiths-Jones S."/>
            <person name="Gross S."/>
            <person name="Guigo R."/>
            <person name="Gustafson E.A."/>
            <person name="Haerty W."/>
            <person name="Hahn M.W."/>
            <person name="Halligan D.L."/>
            <person name="Halpern A.L."/>
            <person name="Halter G.M."/>
            <person name="Han M.V."/>
            <person name="Heger A."/>
            <person name="Hillier L."/>
            <person name="Hinrichs A.S."/>
            <person name="Holmes I."/>
            <person name="Hoskins R.A."/>
            <person name="Hubisz M.J."/>
            <person name="Hultmark D."/>
            <person name="Huntley M.A."/>
            <person name="Jaffe D.B."/>
            <person name="Jagadeeshan S."/>
            <person name="Jeck W.R."/>
            <person name="Johnson J."/>
            <person name="Jones C.D."/>
            <person name="Jordan W.C."/>
            <person name="Karpen G.H."/>
            <person name="Kataoka E."/>
            <person name="Keightley P.D."/>
            <person name="Kheradpour P."/>
            <person name="Kirkness E.F."/>
            <person name="Koerich L.B."/>
            <person name="Kristiansen K."/>
            <person name="Kudrna D."/>
            <person name="Kulathinal R.J."/>
            <person name="Kumar S."/>
            <person name="Kwok R."/>
            <person name="Lander E."/>
            <person name="Langley C.H."/>
            <person name="Lapoint R."/>
            <person name="Lazzaro B.P."/>
            <person name="Lee S.J."/>
            <person name="Levesque L."/>
            <person name="Li R."/>
            <person name="Lin C.F."/>
            <person name="Lin M.F."/>
            <person name="Lindblad-Toh K."/>
            <person name="Llopart A."/>
            <person name="Long M."/>
            <person name="Low L."/>
            <person name="Lozovsky E."/>
            <person name="Lu J."/>
            <person name="Luo M."/>
            <person name="Machado C.A."/>
            <person name="Makalowski W."/>
            <person name="Marzo M."/>
            <person name="Matsuda M."/>
            <person name="Matzkin L."/>
            <person name="McAllister B."/>
            <person name="McBride C.S."/>
            <person name="McKernan B."/>
            <person name="McKernan K."/>
            <person name="Mendez-Lago M."/>
            <person name="Minx P."/>
            <person name="Mollenhauer M.U."/>
            <person name="Montooth K."/>
            <person name="Mount S.M."/>
            <person name="Mu X."/>
            <person name="Myers E."/>
            <person name="Negre B."/>
            <person name="Newfeld S."/>
            <person name="Nielsen R."/>
            <person name="Noor M.A."/>
            <person name="O'Grady P."/>
            <person name="Pachter L."/>
            <person name="Papaceit M."/>
            <person name="Parisi M.J."/>
            <person name="Parisi M."/>
            <person name="Parts L."/>
            <person name="Pedersen J.S."/>
            <person name="Pesole G."/>
            <person name="Phillippy A.M."/>
            <person name="Ponting C.P."/>
            <person name="Pop M."/>
            <person name="Porcelli D."/>
            <person name="Powell J.R."/>
            <person name="Prohaska S."/>
            <person name="Pruitt K."/>
            <person name="Puig M."/>
            <person name="Quesneville H."/>
            <person name="Ram K.R."/>
            <person name="Rand D."/>
            <person name="Rasmussen M.D."/>
            <person name="Reed L.K."/>
            <person name="Reenan R."/>
            <person name="Reily A."/>
            <person name="Remington K.A."/>
            <person name="Rieger T.T."/>
            <person name="Ritchie M.G."/>
            <person name="Robin C."/>
            <person name="Rogers Y.H."/>
            <person name="Rohde C."/>
            <person name="Rozas J."/>
            <person name="Rubenfield M.J."/>
            <person name="Ruiz A."/>
            <person name="Russo S."/>
            <person name="Salzberg S.L."/>
            <person name="Sanchez-Gracia A."/>
            <person name="Saranga D.J."/>
            <person name="Sato H."/>
            <person name="Schaeffer S.W."/>
            <person name="Schatz M.C."/>
            <person name="Schlenke T."/>
            <person name="Schwartz R."/>
            <person name="Segarra C."/>
            <person name="Singh R.S."/>
            <person name="Sirot L."/>
            <person name="Sirota M."/>
            <person name="Sisneros N.B."/>
            <person name="Smith C.D."/>
            <person name="Smith T.F."/>
            <person name="Spieth J."/>
            <person name="Stage D.E."/>
            <person name="Stark A."/>
            <person name="Stephan W."/>
            <person name="Strausberg R.L."/>
            <person name="Strempel S."/>
            <person name="Sturgill D."/>
            <person name="Sutton G."/>
            <person name="Sutton G.G."/>
            <person name="Tao W."/>
            <person name="Teichmann S."/>
            <person name="Tobari Y.N."/>
            <person name="Tomimura Y."/>
            <person name="Tsolas J.M."/>
            <person name="Valente V.L."/>
            <person name="Venter E."/>
            <person name="Venter J.C."/>
            <person name="Vicario S."/>
            <person name="Vieira F.G."/>
            <person name="Vilella A.J."/>
            <person name="Villasante A."/>
            <person name="Walenz B."/>
            <person name="Wang J."/>
            <person name="Wasserman M."/>
            <person name="Watts T."/>
            <person name="Wilson D."/>
            <person name="Wilson R.K."/>
            <person name="Wing R.A."/>
            <person name="Wolfner M.F."/>
            <person name="Wong A."/>
            <person name="Wong G.K."/>
            <person name="Wu C.I."/>
            <person name="Wu G."/>
            <person name="Yamamoto D."/>
            <person name="Yang H.P."/>
            <person name="Yang S.P."/>
            <person name="Yorke J.A."/>
            <person name="Yoshida K."/>
            <person name="Zdobnov E."/>
            <person name="Zhang P."/>
            <person name="Zhang Y."/>
            <person name="Zimin A.V."/>
            <person name="Baldwin J."/>
            <person name="Abdouelleil A."/>
            <person name="Abdulkadir J."/>
            <person name="Abebe A."/>
            <person name="Abera B."/>
            <person name="Abreu J."/>
            <person name="Acer S.C."/>
            <person name="Aftuck L."/>
            <person name="Alexander A."/>
            <person name="An P."/>
            <person name="Anderson E."/>
            <person name="Anderson S."/>
            <person name="Arachi H."/>
            <person name="Azer M."/>
            <person name="Bachantsang P."/>
            <person name="Barry A."/>
            <person name="Bayul T."/>
            <person name="Berlin A."/>
            <person name="Bessette D."/>
            <person name="Bloom T."/>
            <person name="Blye J."/>
            <person name="Boguslavskiy L."/>
            <person name="Bonnet C."/>
            <person name="Boukhgalter B."/>
            <person name="Bourzgui I."/>
            <person name="Brown A."/>
            <person name="Cahill P."/>
            <person name="Channer S."/>
            <person name="Cheshatsang Y."/>
            <person name="Chuda L."/>
            <person name="Citroen M."/>
            <person name="Collymore A."/>
            <person name="Cooke P."/>
            <person name="Costello M."/>
            <person name="D'Aco K."/>
            <person name="Daza R."/>
            <person name="De Haan G."/>
            <person name="DeGray S."/>
            <person name="DeMaso C."/>
            <person name="Dhargay N."/>
            <person name="Dooley K."/>
            <person name="Dooley E."/>
            <person name="Doricent M."/>
            <person name="Dorje P."/>
            <person name="Dorjee K."/>
            <person name="Dupes A."/>
            <person name="Elong R."/>
            <person name="Falk J."/>
            <person name="Farina A."/>
            <person name="Faro S."/>
            <person name="Ferguson D."/>
            <person name="Fisher S."/>
            <person name="Foley C.D."/>
            <person name="Franke A."/>
            <person name="Friedrich D."/>
            <person name="Gadbois L."/>
            <person name="Gearin G."/>
            <person name="Gearin C.R."/>
            <person name="Giannoukos G."/>
            <person name="Goode T."/>
            <person name="Graham J."/>
            <person name="Grandbois E."/>
            <person name="Grewal S."/>
            <person name="Gyaltsen K."/>
            <person name="Hafez N."/>
            <person name="Hagos B."/>
            <person name="Hall J."/>
            <person name="Henson C."/>
            <person name="Hollinger A."/>
            <person name="Honan T."/>
            <person name="Huard M.D."/>
            <person name="Hughes L."/>
            <person name="Hurhula B."/>
            <person name="Husby M.E."/>
            <person name="Kamat A."/>
            <person name="Kanga B."/>
            <person name="Kashin S."/>
            <person name="Khazanovich D."/>
            <person name="Kisner P."/>
            <person name="Lance K."/>
            <person name="Lara M."/>
            <person name="Lee W."/>
            <person name="Lennon N."/>
            <person name="Letendre F."/>
            <person name="LeVine R."/>
            <person name="Lipovsky A."/>
            <person name="Liu X."/>
            <person name="Liu J."/>
            <person name="Liu S."/>
            <person name="Lokyitsang T."/>
            <person name="Lokyitsang Y."/>
            <person name="Lubonja R."/>
            <person name="Lui A."/>
            <person name="MacDonald P."/>
            <person name="Magnisalis V."/>
            <person name="Maru K."/>
            <person name="Matthews C."/>
            <person name="McCusker W."/>
            <person name="McDonough S."/>
            <person name="Mehta T."/>
            <person name="Meldrim J."/>
            <person name="Meneus L."/>
            <person name="Mihai O."/>
            <person name="Mihalev A."/>
            <person name="Mihova T."/>
            <person name="Mittelman R."/>
            <person name="Mlenga V."/>
            <person name="Montmayeur A."/>
            <person name="Mulrain L."/>
            <person name="Navidi A."/>
            <person name="Naylor J."/>
            <person name="Negash T."/>
            <person name="Nguyen T."/>
            <person name="Nguyen N."/>
            <person name="Nicol R."/>
            <person name="Norbu C."/>
            <person name="Norbu N."/>
            <person name="Novod N."/>
            <person name="O'Neill B."/>
            <person name="Osman S."/>
            <person name="Markiewicz E."/>
            <person name="Oyono O.L."/>
            <person name="Patti C."/>
            <person name="Phunkhang P."/>
            <person name="Pierre F."/>
            <person name="Priest M."/>
            <person name="Raghuraman S."/>
            <person name="Rege F."/>
            <person name="Reyes R."/>
            <person name="Rise C."/>
            <person name="Rogov P."/>
            <person name="Ross K."/>
            <person name="Ryan E."/>
            <person name="Settipalli S."/>
            <person name="Shea T."/>
            <person name="Sherpa N."/>
            <person name="Shi L."/>
            <person name="Shih D."/>
            <person name="Sparrow T."/>
            <person name="Spaulding J."/>
            <person name="Stalker J."/>
            <person name="Stange-Thomann N."/>
            <person name="Stavropoulos S."/>
            <person name="Stone C."/>
            <person name="Strader C."/>
            <person name="Tesfaye S."/>
            <person name="Thomson T."/>
            <person name="Thoulutsang Y."/>
            <person name="Thoulutsang D."/>
            <person name="Topham K."/>
            <person name="Topping I."/>
            <person name="Tsamla T."/>
            <person name="Vassiliev H."/>
            <person name="Vo A."/>
            <person name="Wangchuk T."/>
            <person name="Wangdi T."/>
            <person name="Weiand M."/>
            <person name="Wilkinson J."/>
            <person name="Wilson A."/>
            <person name="Yadav S."/>
            <person name="Young G."/>
            <person name="Yu Q."/>
            <person name="Zembek L."/>
            <person name="Zhong D."/>
            <person name="Zimmer A."/>
            <person name="Zwirko Z."/>
            <person name="Jaffe D.B."/>
            <person name="Alvarez P."/>
            <person name="Brockman W."/>
            <person name="Butler J."/>
            <person name="Chin C."/>
            <person name="Gnerre S."/>
            <person name="Grabherr M."/>
            <person name="Kleber M."/>
            <person name="Mauceli E."/>
            <person name="MacCallum I."/>
        </authorList>
    </citation>
    <scope>NUCLEOTIDE SEQUENCE [LARGE SCALE GENOMIC DNA]</scope>
    <source>
        <strain evidence="2">Tai18E2 / Tucson 14021-0261.01</strain>
    </source>
</reference>
<organism evidence="1 2">
    <name type="scientific">Drosophila yakuba</name>
    <name type="common">Fruit fly</name>
    <dbReference type="NCBI Taxonomy" id="7245"/>
    <lineage>
        <taxon>Eukaryota</taxon>
        <taxon>Metazoa</taxon>
        <taxon>Ecdysozoa</taxon>
        <taxon>Arthropoda</taxon>
        <taxon>Hexapoda</taxon>
        <taxon>Insecta</taxon>
        <taxon>Pterygota</taxon>
        <taxon>Neoptera</taxon>
        <taxon>Endopterygota</taxon>
        <taxon>Diptera</taxon>
        <taxon>Brachycera</taxon>
        <taxon>Muscomorpha</taxon>
        <taxon>Ephydroidea</taxon>
        <taxon>Drosophilidae</taxon>
        <taxon>Drosophila</taxon>
        <taxon>Sophophora</taxon>
    </lineage>
</organism>
<evidence type="ECO:0000313" key="2">
    <source>
        <dbReference type="Proteomes" id="UP000002282"/>
    </source>
</evidence>
<dbReference type="KEGG" id="dya:Dyak_GE21854"/>
<dbReference type="AlphaFoldDB" id="B4PFQ5"/>
<keyword evidence="2" id="KW-1185">Reference proteome</keyword>
<dbReference type="HOGENOM" id="CLU_2690525_0_0_1"/>